<dbReference type="AlphaFoldDB" id="A0AB34JPU9"/>
<organism evidence="2 3">
    <name type="scientific">Prymnesium parvum</name>
    <name type="common">Toxic golden alga</name>
    <dbReference type="NCBI Taxonomy" id="97485"/>
    <lineage>
        <taxon>Eukaryota</taxon>
        <taxon>Haptista</taxon>
        <taxon>Haptophyta</taxon>
        <taxon>Prymnesiophyceae</taxon>
        <taxon>Prymnesiales</taxon>
        <taxon>Prymnesiaceae</taxon>
        <taxon>Prymnesium</taxon>
    </lineage>
</organism>
<dbReference type="EMBL" id="JBGBPQ010000006">
    <property type="protein sequence ID" value="KAL1523460.1"/>
    <property type="molecule type" value="Genomic_DNA"/>
</dbReference>
<evidence type="ECO:0000256" key="1">
    <source>
        <dbReference type="SAM" id="Phobius"/>
    </source>
</evidence>
<keyword evidence="1" id="KW-1133">Transmembrane helix</keyword>
<protein>
    <recommendedName>
        <fullName evidence="4">Queuosine salvage protein</fullName>
    </recommendedName>
</protein>
<keyword evidence="3" id="KW-1185">Reference proteome</keyword>
<proteinExistence type="predicted"/>
<keyword evidence="1" id="KW-0812">Transmembrane</keyword>
<evidence type="ECO:0000313" key="2">
    <source>
        <dbReference type="EMBL" id="KAL1523460.1"/>
    </source>
</evidence>
<keyword evidence="1" id="KW-0472">Membrane</keyword>
<dbReference type="Proteomes" id="UP001515480">
    <property type="component" value="Unassembled WGS sequence"/>
</dbReference>
<evidence type="ECO:0008006" key="4">
    <source>
        <dbReference type="Google" id="ProtNLM"/>
    </source>
</evidence>
<name>A0AB34JPU9_PRYPA</name>
<gene>
    <name evidence="2" type="ORF">AB1Y20_018399</name>
</gene>
<reference evidence="2 3" key="1">
    <citation type="journal article" date="2024" name="Science">
        <title>Giant polyketide synthase enzymes in the biosynthesis of giant marine polyether toxins.</title>
        <authorList>
            <person name="Fallon T.R."/>
            <person name="Shende V.V."/>
            <person name="Wierzbicki I.H."/>
            <person name="Pendleton A.L."/>
            <person name="Watervoot N.F."/>
            <person name="Auber R.P."/>
            <person name="Gonzalez D.J."/>
            <person name="Wisecaver J.H."/>
            <person name="Moore B.S."/>
        </authorList>
    </citation>
    <scope>NUCLEOTIDE SEQUENCE [LARGE SCALE GENOMIC DNA]</scope>
    <source>
        <strain evidence="2 3">12B1</strain>
    </source>
</reference>
<sequence length="273" mass="29607">MSAPSSSLAWRELLEALEPYAQLTGWRYDHDDFMRLDDPKASAELRAAREHGVGAVLEFGDALLRLAKEPPAVQAASPLLQEFELAQRKVAREAVYKTMCATCRALGVWEDAGAGLDDPEESCAFQDLTQPFETIARRLKRFEKHLDAVPGAREERERRLLDASLIVEFALEHGFTWSDDEVSSSMLIDFMQRVKEWGGNDVASAESVRALVRGSVPEGPAKEPLQITALKWVEAHPAAAIGIGLTVSALTAAIAGVAIAGIASAASRGNNGR</sequence>
<evidence type="ECO:0000313" key="3">
    <source>
        <dbReference type="Proteomes" id="UP001515480"/>
    </source>
</evidence>
<feature type="transmembrane region" description="Helical" evidence="1">
    <location>
        <begin position="238"/>
        <end position="263"/>
    </location>
</feature>
<accession>A0AB34JPU9</accession>
<comment type="caution">
    <text evidence="2">The sequence shown here is derived from an EMBL/GenBank/DDBJ whole genome shotgun (WGS) entry which is preliminary data.</text>
</comment>